<dbReference type="Gene3D" id="1.10.101.10">
    <property type="entry name" value="PGBD-like superfamily/PGBD"/>
    <property type="match status" value="1"/>
</dbReference>
<evidence type="ECO:0000313" key="4">
    <source>
        <dbReference type="EMBL" id="PRX90817.1"/>
    </source>
</evidence>
<organism evidence="4 5">
    <name type="scientific">Allonocardiopsis opalescens</name>
    <dbReference type="NCBI Taxonomy" id="1144618"/>
    <lineage>
        <taxon>Bacteria</taxon>
        <taxon>Bacillati</taxon>
        <taxon>Actinomycetota</taxon>
        <taxon>Actinomycetes</taxon>
        <taxon>Streptosporangiales</taxon>
        <taxon>Allonocardiopsis</taxon>
    </lineage>
</organism>
<dbReference type="InterPro" id="IPR036116">
    <property type="entry name" value="FN3_sf"/>
</dbReference>
<gene>
    <name evidence="4" type="ORF">CLV72_11613</name>
</gene>
<protein>
    <submittedName>
        <fullName evidence="4">Putative peptidoglycan binding protein</fullName>
    </submittedName>
</protein>
<dbReference type="GO" id="GO:0016798">
    <property type="term" value="F:hydrolase activity, acting on glycosyl bonds"/>
    <property type="evidence" value="ECO:0007669"/>
    <property type="project" value="UniProtKB-KW"/>
</dbReference>
<dbReference type="SUPFAM" id="SSF47090">
    <property type="entry name" value="PGBD-like"/>
    <property type="match status" value="1"/>
</dbReference>
<proteinExistence type="predicted"/>
<keyword evidence="2" id="KW-0624">Polysaccharide degradation</keyword>
<keyword evidence="1" id="KW-0326">Glycosidase</keyword>
<keyword evidence="1" id="KW-0378">Hydrolase</keyword>
<dbReference type="InterPro" id="IPR036365">
    <property type="entry name" value="PGBD-like_sf"/>
</dbReference>
<keyword evidence="5" id="KW-1185">Reference proteome</keyword>
<keyword evidence="2" id="KW-0119">Carbohydrate metabolism</keyword>
<feature type="domain" description="Fibronectin type-III" evidence="3">
    <location>
        <begin position="811"/>
        <end position="911"/>
    </location>
</feature>
<dbReference type="InterPro" id="IPR036366">
    <property type="entry name" value="PGBDSf"/>
</dbReference>
<dbReference type="Pfam" id="PF01471">
    <property type="entry name" value="PG_binding_1"/>
    <property type="match status" value="1"/>
</dbReference>
<dbReference type="InterPro" id="IPR002477">
    <property type="entry name" value="Peptidoglycan-bd-like"/>
</dbReference>
<evidence type="ECO:0000256" key="1">
    <source>
        <dbReference type="ARBA" id="ARBA00023295"/>
    </source>
</evidence>
<dbReference type="InterPro" id="IPR013783">
    <property type="entry name" value="Ig-like_fold"/>
</dbReference>
<evidence type="ECO:0000313" key="5">
    <source>
        <dbReference type="Proteomes" id="UP000237846"/>
    </source>
</evidence>
<dbReference type="Gene3D" id="2.60.40.10">
    <property type="entry name" value="Immunoglobulins"/>
    <property type="match status" value="1"/>
</dbReference>
<evidence type="ECO:0000259" key="3">
    <source>
        <dbReference type="PROSITE" id="PS50853"/>
    </source>
</evidence>
<evidence type="ECO:0000256" key="2">
    <source>
        <dbReference type="ARBA" id="ARBA00023326"/>
    </source>
</evidence>
<dbReference type="EMBL" id="PVZC01000016">
    <property type="protein sequence ID" value="PRX90817.1"/>
    <property type="molecule type" value="Genomic_DNA"/>
</dbReference>
<dbReference type="Proteomes" id="UP000237846">
    <property type="component" value="Unassembled WGS sequence"/>
</dbReference>
<comment type="caution">
    <text evidence="4">The sequence shown here is derived from an EMBL/GenBank/DDBJ whole genome shotgun (WGS) entry which is preliminary data.</text>
</comment>
<accession>A0A2T0PPL2</accession>
<dbReference type="InterPro" id="IPR003961">
    <property type="entry name" value="FN3_dom"/>
</dbReference>
<dbReference type="OrthoDB" id="3412323at2"/>
<dbReference type="PROSITE" id="PS50853">
    <property type="entry name" value="FN3"/>
    <property type="match status" value="1"/>
</dbReference>
<sequence length="1319" mass="136291">MALTRVNTTHGRPGVAVTTTNSTLHGNGFSPISGPAMYAVRPDTADWPCIRLGATGTVGSMSRQISTSNTSVAFATYAYIPTGGYLSINLGAGTTIVIETGVLTLGGVSHNAQAANLFNRPIRIEAIATGSTSTYRFYWTNYLSSGAADYQATSGRSGSHTTAIFTAGGASRGPAFLDWVRIGDTADWPGDGILGPGDVGIDVTRLQQDLIAAGYPLPVFGADGDYGSVGGETDTAVRAFQADAGLLVDGITGPETRAALDNLLNLTRYVDLTGTGATSGIAVIAAAGAKGGAGSGALVGAAQLAGEGEALGPNGAGTITATAATGGTGVKHGQGEAELPGAALLGGSGTRAAAGSGTVPAPAAVAAAGTRATSGSGAIAAVATPAGVGDGDDTIPIDPQQPAYLDLRLVAYEPNGARMGVLPSPLSVEVAAPLNDTPSARVRYSTLAANASWLAQPVEVAVEVDPGSGTWFEPPNSRFLRIARSGDVTDQTGARDYQLPGYAWQLGKLPLYPPPDPSTLVDGKRPFLSATAGEILRTWIDEGHARGALAGLDTDFTTTHDSDGQPWDTVLTIYYAPGLDAGTALLNLAEQGVVDWCTQGRTLRVFNADSELAADLASGPAPVDLRLGRDVVEAPDEGTLEDAVSAVYLQGEAGFSLELDNPSADLPWGRWETYITQGGVSDTGTAILLAEAALERGGAERVQITRAVALYTARWLPWRDYAPGDYILAPGDGGTMAPLRIRQITLTRDQDGRVSGNLVLNDRLIEREIRMARRTRGIVGGATAGGGSGAQPAPDVPAGRTPAAPLGLVVDPQAYIDLDGTARGQITATWGAVTADVAGVALEVDGYELYARINLSGEPWYQLTATEADETTTTWSPLQTGEQYAFKVRAVATTGRKGEFSAVYAVTMPGDATPPPAPSTPVLSTRLGVIRADWDGLDHAGAPMPRDFAYVTVWMSDGTNPPVAVDQLRGAGGVVIVGAPYGEDRTIWFTATDTSGNESAESASGVIATQPLVDTDLIGEVIDGAHIVDGTLVAAEKIVAESITGALIQALAIQAGHIAANAITADKIEAGAVTAQAVAADAITGKIVTGSVIRTAVSGRRVVIDPAWLAEIRFYPSTSTNFSRIYSTDGAFPDEATMALETGENNAGTVRSRLTVAAGAILNRVNAIAGGDTVAQIDATEDYIELAHTSGPMIYGNAAGTRIGWNPPAGVRVETRYGDDGRIRTYGRYLDYVAAASDQAIFTGRQFFATVNSVTLSYGPTMDTAMAPVYGLVTSGGDSGRFFHHKMTEASQDSFTVAFANFTSGSNVSVWVNFWCFRV</sequence>
<dbReference type="GO" id="GO:0000272">
    <property type="term" value="P:polysaccharide catabolic process"/>
    <property type="evidence" value="ECO:0007669"/>
    <property type="project" value="UniProtKB-KW"/>
</dbReference>
<reference evidence="4 5" key="1">
    <citation type="submission" date="2018-03" db="EMBL/GenBank/DDBJ databases">
        <title>Genomic Encyclopedia of Archaeal and Bacterial Type Strains, Phase II (KMG-II): from individual species to whole genera.</title>
        <authorList>
            <person name="Goeker M."/>
        </authorList>
    </citation>
    <scope>NUCLEOTIDE SEQUENCE [LARGE SCALE GENOMIC DNA]</scope>
    <source>
        <strain evidence="4 5">DSM 45601</strain>
    </source>
</reference>
<name>A0A2T0PPL2_9ACTN</name>
<dbReference type="SUPFAM" id="SSF49265">
    <property type="entry name" value="Fibronectin type III"/>
    <property type="match status" value="1"/>
</dbReference>
<dbReference type="RefSeq" id="WP_106253769.1">
    <property type="nucleotide sequence ID" value="NZ_PVZC01000016.1"/>
</dbReference>